<evidence type="ECO:0000313" key="3">
    <source>
        <dbReference type="Proteomes" id="UP000652198"/>
    </source>
</evidence>
<dbReference type="Proteomes" id="UP000652198">
    <property type="component" value="Unassembled WGS sequence"/>
</dbReference>
<feature type="compositionally biased region" description="Polar residues" evidence="1">
    <location>
        <begin position="254"/>
        <end position="267"/>
    </location>
</feature>
<accession>A0ABX2BNU6</accession>
<reference evidence="2 3" key="1">
    <citation type="submission" date="2019-11" db="EMBL/GenBank/DDBJ databases">
        <title>Metabolism of dissolved organic matter in forest soils.</title>
        <authorList>
            <person name="Cyle K.T."/>
            <person name="Wilhelm R.C."/>
            <person name="Martinez C.E."/>
        </authorList>
    </citation>
    <scope>NUCLEOTIDE SEQUENCE [LARGE SCALE GENOMIC DNA]</scope>
    <source>
        <strain evidence="2 3">1N</strain>
    </source>
</reference>
<keyword evidence="3" id="KW-1185">Reference proteome</keyword>
<organism evidence="2 3">
    <name type="scientific">Paraburkholderia solitsugae</name>
    <dbReference type="NCBI Taxonomy" id="2675748"/>
    <lineage>
        <taxon>Bacteria</taxon>
        <taxon>Pseudomonadati</taxon>
        <taxon>Pseudomonadota</taxon>
        <taxon>Betaproteobacteria</taxon>
        <taxon>Burkholderiales</taxon>
        <taxon>Burkholderiaceae</taxon>
        <taxon>Paraburkholderia</taxon>
    </lineage>
</organism>
<evidence type="ECO:0000313" key="2">
    <source>
        <dbReference type="EMBL" id="NPT42587.1"/>
    </source>
</evidence>
<dbReference type="RefSeq" id="WP_172311070.1">
    <property type="nucleotide sequence ID" value="NZ_WOEY01000060.1"/>
</dbReference>
<evidence type="ECO:0000256" key="1">
    <source>
        <dbReference type="SAM" id="MobiDB-lite"/>
    </source>
</evidence>
<proteinExistence type="predicted"/>
<comment type="caution">
    <text evidence="2">The sequence shown here is derived from an EMBL/GenBank/DDBJ whole genome shotgun (WGS) entry which is preliminary data.</text>
</comment>
<feature type="region of interest" description="Disordered" evidence="1">
    <location>
        <begin position="190"/>
        <end position="276"/>
    </location>
</feature>
<feature type="region of interest" description="Disordered" evidence="1">
    <location>
        <begin position="288"/>
        <end position="315"/>
    </location>
</feature>
<feature type="region of interest" description="Disordered" evidence="1">
    <location>
        <begin position="130"/>
        <end position="174"/>
    </location>
</feature>
<sequence length="315" mass="32145">MVSEPGKIVLTSLFVGAVAIAAYFSQSNKNWLSTDELGLERDSASAHYTRGDMVTGSVKSGPVVARSDSAAAIAGDLQAARNSLQRNDLVAAQAQLDVVRSAHRDDDQILALQKEIAAREEQAQHALAAVRVEKPTQPGAKSARSSSPSSGKTGRSHKIHFATHEHSNRASSYAKTRYVPETVVAVSAAGTTSGRTSSTGAPAVSSSSSPVSTQVRVVTNVASAPVASPPTQATSAPPPDPHAESTAQAAPVQSAAQLAPSTGSTLLKSDGGPKTRAEVRAEIARARADGTLPAFGNPDPAGPGGAPSLTGALRH</sequence>
<feature type="compositionally biased region" description="Low complexity" evidence="1">
    <location>
        <begin position="190"/>
        <end position="235"/>
    </location>
</feature>
<protein>
    <submittedName>
        <fullName evidence="2">DUF4148 domain-containing protein</fullName>
    </submittedName>
</protein>
<name>A0ABX2BNU6_9BURK</name>
<feature type="compositionally biased region" description="Low complexity" evidence="1">
    <location>
        <begin position="138"/>
        <end position="153"/>
    </location>
</feature>
<gene>
    <name evidence="2" type="ORF">GNZ12_14980</name>
</gene>
<dbReference type="EMBL" id="WOEY01000060">
    <property type="protein sequence ID" value="NPT42587.1"/>
    <property type="molecule type" value="Genomic_DNA"/>
</dbReference>